<organism evidence="1">
    <name type="scientific">viral metagenome</name>
    <dbReference type="NCBI Taxonomy" id="1070528"/>
    <lineage>
        <taxon>unclassified sequences</taxon>
        <taxon>metagenomes</taxon>
        <taxon>organismal metagenomes</taxon>
    </lineage>
</organism>
<evidence type="ECO:0000313" key="1">
    <source>
        <dbReference type="EMBL" id="QHS96302.1"/>
    </source>
</evidence>
<dbReference type="EMBL" id="MN739271">
    <property type="protein sequence ID" value="QHS96302.1"/>
    <property type="molecule type" value="Genomic_DNA"/>
</dbReference>
<proteinExistence type="predicted"/>
<accession>A0A6C0BW56</accession>
<sequence>MPAGKSANKHHALEEWKAKMRLTLRMIPARCQLCQTSWPPRAWWGRDVEPPTITMRLIQQKFNWNNVLVKFWEPKYRRWVFPATPRLPVSCDTEGILSATTYVREYYTGGGRAIGEIK</sequence>
<name>A0A6C0BW56_9ZZZZ</name>
<dbReference type="AlphaFoldDB" id="A0A6C0BW56"/>
<protein>
    <submittedName>
        <fullName evidence="1">Uncharacterized protein</fullName>
    </submittedName>
</protein>
<reference evidence="1" key="1">
    <citation type="journal article" date="2020" name="Nature">
        <title>Giant virus diversity and host interactions through global metagenomics.</title>
        <authorList>
            <person name="Schulz F."/>
            <person name="Roux S."/>
            <person name="Paez-Espino D."/>
            <person name="Jungbluth S."/>
            <person name="Walsh D.A."/>
            <person name="Denef V.J."/>
            <person name="McMahon K.D."/>
            <person name="Konstantinidis K.T."/>
            <person name="Eloe-Fadrosh E.A."/>
            <person name="Kyrpides N.C."/>
            <person name="Woyke T."/>
        </authorList>
    </citation>
    <scope>NUCLEOTIDE SEQUENCE</scope>
    <source>
        <strain evidence="1">GVMAG-M-3300020166-18</strain>
    </source>
</reference>